<evidence type="ECO:0000313" key="1">
    <source>
        <dbReference type="Proteomes" id="UP000887580"/>
    </source>
</evidence>
<dbReference type="Proteomes" id="UP000887580">
    <property type="component" value="Unplaced"/>
</dbReference>
<evidence type="ECO:0000313" key="2">
    <source>
        <dbReference type="WBParaSite" id="PS1159_v2.g20698.t1"/>
    </source>
</evidence>
<reference evidence="2" key="1">
    <citation type="submission" date="2022-11" db="UniProtKB">
        <authorList>
            <consortium name="WormBaseParasite"/>
        </authorList>
    </citation>
    <scope>IDENTIFICATION</scope>
</reference>
<organism evidence="1 2">
    <name type="scientific">Panagrolaimus sp. PS1159</name>
    <dbReference type="NCBI Taxonomy" id="55785"/>
    <lineage>
        <taxon>Eukaryota</taxon>
        <taxon>Metazoa</taxon>
        <taxon>Ecdysozoa</taxon>
        <taxon>Nematoda</taxon>
        <taxon>Chromadorea</taxon>
        <taxon>Rhabditida</taxon>
        <taxon>Tylenchina</taxon>
        <taxon>Panagrolaimomorpha</taxon>
        <taxon>Panagrolaimoidea</taxon>
        <taxon>Panagrolaimidae</taxon>
        <taxon>Panagrolaimus</taxon>
    </lineage>
</organism>
<accession>A0AC35FTM5</accession>
<sequence length="315" mass="34369">MIKLDPELLSSASSSCESQSHKRAGSSDSDDYSYQCKKSRSVSLVMEEGDLEPYVRRRRSSNEKAKNRLMKMDPEEQDRLRQCINSRERKRMHNLNSALDQLRNSLPNSKNPATKKLSKINTIVTASEWIVRLMQENDMLRKKLSDLGTSIPPLQFSISTMSHQNHHLQHPSPPFISSKGNREEIKQPKKKAATPKATAAVAAPPPPPPPPLDPAPQINAAAFFSNFLPNLPQNFFPNFLHHQAAAAAVAAATVSAGGTTFLPQRLGNGGGGGQSPLTLSMPTSQIPGFCFKDCGNNGGVCLCVKCLLSNKNTVS</sequence>
<protein>
    <submittedName>
        <fullName evidence="2">BHLH domain-containing protein</fullName>
    </submittedName>
</protein>
<proteinExistence type="predicted"/>
<dbReference type="WBParaSite" id="PS1159_v2.g20698.t1">
    <property type="protein sequence ID" value="PS1159_v2.g20698.t1"/>
    <property type="gene ID" value="PS1159_v2.g20698"/>
</dbReference>
<name>A0AC35FTM5_9BILA</name>